<dbReference type="InterPro" id="IPR013606">
    <property type="entry name" value="I-BAR_dom"/>
</dbReference>
<dbReference type="GO" id="GO:0030838">
    <property type="term" value="P:positive regulation of actin filament polymerization"/>
    <property type="evidence" value="ECO:0007669"/>
    <property type="project" value="TreeGrafter"/>
</dbReference>
<dbReference type="GO" id="GO:0051017">
    <property type="term" value="P:actin filament bundle assembly"/>
    <property type="evidence" value="ECO:0007669"/>
    <property type="project" value="TreeGrafter"/>
</dbReference>
<dbReference type="GO" id="GO:0005654">
    <property type="term" value="C:nucleoplasm"/>
    <property type="evidence" value="ECO:0007669"/>
    <property type="project" value="TreeGrafter"/>
</dbReference>
<feature type="compositionally biased region" description="Basic and acidic residues" evidence="3">
    <location>
        <begin position="721"/>
        <end position="732"/>
    </location>
</feature>
<feature type="compositionally biased region" description="Basic and acidic residues" evidence="3">
    <location>
        <begin position="747"/>
        <end position="758"/>
    </location>
</feature>
<feature type="region of interest" description="Disordered" evidence="3">
    <location>
        <begin position="947"/>
        <end position="1086"/>
    </location>
</feature>
<dbReference type="OrthoDB" id="3800937at2759"/>
<evidence type="ECO:0000259" key="5">
    <source>
        <dbReference type="PROSITE" id="PS51338"/>
    </source>
</evidence>
<dbReference type="PANTHER" id="PTHR14206:SF7">
    <property type="entry name" value="INSULIN RECEPTOR SUBSTRATE 53 KDA, ISOFORM A"/>
    <property type="match status" value="1"/>
</dbReference>
<feature type="compositionally biased region" description="Polar residues" evidence="3">
    <location>
        <begin position="759"/>
        <end position="777"/>
    </location>
</feature>
<feature type="region of interest" description="Disordered" evidence="3">
    <location>
        <begin position="861"/>
        <end position="885"/>
    </location>
</feature>
<dbReference type="Pfam" id="PF08397">
    <property type="entry name" value="IMD"/>
    <property type="match status" value="1"/>
</dbReference>
<feature type="region of interest" description="Disordered" evidence="3">
    <location>
        <begin position="713"/>
        <end position="732"/>
    </location>
</feature>
<feature type="region of interest" description="Disordered" evidence="3">
    <location>
        <begin position="314"/>
        <end position="341"/>
    </location>
</feature>
<dbReference type="Gene3D" id="1.20.1270.60">
    <property type="entry name" value="Arfaptin homology (AH) domain/BAR domain"/>
    <property type="match status" value="1"/>
</dbReference>
<evidence type="ECO:0008006" key="8">
    <source>
        <dbReference type="Google" id="ProtNLM"/>
    </source>
</evidence>
<evidence type="ECO:0000256" key="1">
    <source>
        <dbReference type="ARBA" id="ARBA00022443"/>
    </source>
</evidence>
<evidence type="ECO:0000313" key="7">
    <source>
        <dbReference type="Proteomes" id="UP000494106"/>
    </source>
</evidence>
<dbReference type="GO" id="GO:0007009">
    <property type="term" value="P:plasma membrane organization"/>
    <property type="evidence" value="ECO:0007669"/>
    <property type="project" value="InterPro"/>
</dbReference>
<feature type="compositionally biased region" description="Basic and acidic residues" evidence="3">
    <location>
        <begin position="912"/>
        <end position="929"/>
    </location>
</feature>
<feature type="compositionally biased region" description="Polar residues" evidence="3">
    <location>
        <begin position="1169"/>
        <end position="1184"/>
    </location>
</feature>
<feature type="compositionally biased region" description="Basic and acidic residues" evidence="3">
    <location>
        <begin position="778"/>
        <end position="795"/>
    </location>
</feature>
<dbReference type="SUPFAM" id="SSF103657">
    <property type="entry name" value="BAR/IMD domain-like"/>
    <property type="match status" value="1"/>
</dbReference>
<name>A0A8S0ZA35_ARCPL</name>
<dbReference type="PANTHER" id="PTHR14206">
    <property type="entry name" value="BRAIN-SPECIFIC ANGIOGENESIS INHIBITOR 1-ASSOCIATED PROTEIN 2"/>
    <property type="match status" value="1"/>
</dbReference>
<keyword evidence="1 2" id="KW-0728">SH3 domain</keyword>
<feature type="region of interest" description="Disordered" evidence="3">
    <location>
        <begin position="405"/>
        <end position="445"/>
    </location>
</feature>
<feature type="compositionally biased region" description="Pro residues" evidence="3">
    <location>
        <begin position="470"/>
        <end position="479"/>
    </location>
</feature>
<dbReference type="AlphaFoldDB" id="A0A8S0ZA35"/>
<feature type="compositionally biased region" description="Basic and acidic residues" evidence="3">
    <location>
        <begin position="861"/>
        <end position="872"/>
    </location>
</feature>
<dbReference type="InterPro" id="IPR001452">
    <property type="entry name" value="SH3_domain"/>
</dbReference>
<comment type="caution">
    <text evidence="6">The sequence shown here is derived from an EMBL/GenBank/DDBJ whole genome shotgun (WGS) entry which is preliminary data.</text>
</comment>
<feature type="region of interest" description="Disordered" evidence="3">
    <location>
        <begin position="737"/>
        <end position="799"/>
    </location>
</feature>
<dbReference type="GO" id="GO:0051764">
    <property type="term" value="P:actin crosslink formation"/>
    <property type="evidence" value="ECO:0007669"/>
    <property type="project" value="TreeGrafter"/>
</dbReference>
<feature type="domain" description="IMD" evidence="5">
    <location>
        <begin position="1"/>
        <end position="249"/>
    </location>
</feature>
<evidence type="ECO:0000313" key="6">
    <source>
        <dbReference type="EMBL" id="CAB3230008.1"/>
    </source>
</evidence>
<gene>
    <name evidence="6" type="ORF">APLA_LOCUS4073</name>
</gene>
<dbReference type="PROSITE" id="PS51338">
    <property type="entry name" value="IMD"/>
    <property type="match status" value="1"/>
</dbReference>
<evidence type="ECO:0000256" key="2">
    <source>
        <dbReference type="PROSITE-ProRule" id="PRU00192"/>
    </source>
</evidence>
<dbReference type="InterPro" id="IPR027681">
    <property type="entry name" value="IRSp53/IRTKS/Pinkbar"/>
</dbReference>
<dbReference type="InterPro" id="IPR027267">
    <property type="entry name" value="AH/BAR_dom_sf"/>
</dbReference>
<feature type="region of interest" description="Disordered" evidence="3">
    <location>
        <begin position="460"/>
        <end position="490"/>
    </location>
</feature>
<dbReference type="SMART" id="SM00326">
    <property type="entry name" value="SH3"/>
    <property type="match status" value="1"/>
</dbReference>
<feature type="compositionally biased region" description="Basic and acidic residues" evidence="3">
    <location>
        <begin position="949"/>
        <end position="960"/>
    </location>
</feature>
<dbReference type="Pfam" id="PF00018">
    <property type="entry name" value="SH3_1"/>
    <property type="match status" value="1"/>
</dbReference>
<dbReference type="Gene3D" id="2.30.30.40">
    <property type="entry name" value="SH3 Domains"/>
    <property type="match status" value="1"/>
</dbReference>
<dbReference type="EMBL" id="CADEBC010000426">
    <property type="protein sequence ID" value="CAB3230008.1"/>
    <property type="molecule type" value="Genomic_DNA"/>
</dbReference>
<reference evidence="6 7" key="1">
    <citation type="submission" date="2020-04" db="EMBL/GenBank/DDBJ databases">
        <authorList>
            <person name="Wallbank WR R."/>
            <person name="Pardo Diaz C."/>
            <person name="Kozak K."/>
            <person name="Martin S."/>
            <person name="Jiggins C."/>
            <person name="Moest M."/>
            <person name="Warren A I."/>
            <person name="Byers J.R.P. K."/>
            <person name="Montejo-Kovacevich G."/>
            <person name="Yen C E."/>
        </authorList>
    </citation>
    <scope>NUCLEOTIDE SEQUENCE [LARGE SCALE GENOMIC DNA]</scope>
</reference>
<dbReference type="PROSITE" id="PS50002">
    <property type="entry name" value="SH3"/>
    <property type="match status" value="1"/>
</dbReference>
<dbReference type="Proteomes" id="UP000494106">
    <property type="component" value="Unassembled WGS sequence"/>
</dbReference>
<accession>A0A8S0ZA35</accession>
<feature type="region of interest" description="Disordered" evidence="3">
    <location>
        <begin position="1098"/>
        <end position="1199"/>
    </location>
</feature>
<organism evidence="6 7">
    <name type="scientific">Arctia plantaginis</name>
    <name type="common">Wood tiger moth</name>
    <name type="synonym">Phalaena plantaginis</name>
    <dbReference type="NCBI Taxonomy" id="874455"/>
    <lineage>
        <taxon>Eukaryota</taxon>
        <taxon>Metazoa</taxon>
        <taxon>Ecdysozoa</taxon>
        <taxon>Arthropoda</taxon>
        <taxon>Hexapoda</taxon>
        <taxon>Insecta</taxon>
        <taxon>Pterygota</taxon>
        <taxon>Neoptera</taxon>
        <taxon>Endopterygota</taxon>
        <taxon>Lepidoptera</taxon>
        <taxon>Glossata</taxon>
        <taxon>Ditrysia</taxon>
        <taxon>Noctuoidea</taxon>
        <taxon>Erebidae</taxon>
        <taxon>Arctiinae</taxon>
        <taxon>Arctia</taxon>
    </lineage>
</organism>
<dbReference type="SUPFAM" id="SSF50044">
    <property type="entry name" value="SH3-domain"/>
    <property type="match status" value="1"/>
</dbReference>
<feature type="region of interest" description="Disordered" evidence="3">
    <location>
        <begin position="559"/>
        <end position="581"/>
    </location>
</feature>
<evidence type="ECO:0000259" key="4">
    <source>
        <dbReference type="PROSITE" id="PS50002"/>
    </source>
</evidence>
<feature type="compositionally biased region" description="Basic and acidic residues" evidence="3">
    <location>
        <begin position="968"/>
        <end position="999"/>
    </location>
</feature>
<feature type="region of interest" description="Disordered" evidence="3">
    <location>
        <begin position="905"/>
        <end position="929"/>
    </location>
</feature>
<feature type="domain" description="SH3" evidence="4">
    <location>
        <begin position="342"/>
        <end position="403"/>
    </location>
</feature>
<evidence type="ECO:0000256" key="3">
    <source>
        <dbReference type="SAM" id="MobiDB-lite"/>
    </source>
</evidence>
<feature type="compositionally biased region" description="Polar residues" evidence="3">
    <location>
        <begin position="314"/>
        <end position="332"/>
    </location>
</feature>
<protein>
    <recommendedName>
        <fullName evidence="8">Brain-specific angiogenesis inhibitor 1-associated protein 2</fullName>
    </recommendedName>
</protein>
<feature type="compositionally biased region" description="Basic and acidic residues" evidence="3">
    <location>
        <begin position="1098"/>
        <end position="1133"/>
    </location>
</feature>
<sequence length="1199" mass="135271">METEELTKLVDGIYKNILDKFNPGARQMITAGKAYLKALHGAAAASRLYVDAVGKLGRQAQQGTWGGCADIGTALMKVVEVYREIQDQQMNILKAFYVDLLVPLETNLEKDTKVVQSEQKRFLQQHKLRSESYSKAAATIKKQRKKKPNVTKVGSAMDKEMKNMQILEEEKTKLDAFCEQSLKNAMTQERRRYGFVLERQCSLAKHWLAYHAAGAASYNAGLDEWLEVSRTREYLPPNVEAMFVSRMRQVTFWPDEDVYASPRVGDDDDRASVGSALRKTRSVDASCLDVRSIGDLGSPAQGLSRAKSDFNLQASSNNEDQVTDSRTATRPSSLAPPTCTSRDPPLARALYAYAAAGDNQLSFQQGDILALLGERTKGWQYGENLRTHHAGWFPLAYTEPVANDEAGTSPARWSCVQTPSEAPPPAPIAHAQTTPSPSVHTHSHPPPRMFGDTVTAHHVTKGRLGSGSPGLPPTLPAPSPSALSSSASATFHTSNTNATASSAIKNSTSSASFTTHAVIETRSFGPQTLPMRGQVAQNKAGPAKTAVSAVGAVGNVSLHSSNDSGFSNEPPPQPDVDYSDEEAQRLRVPISKSGLHANDNKAYLLKTQSLKRGPKPHNTANGYLTDDQQLMLRSMLDMDKDSQKVKRTKSFWKFGRTTAEEIMEGMSLWQHRDIVDTVPEYKKRLFEKMKKELRPAPEIPEVRQLVTPDKMIASENGLPSRPKETIDRKEIKVNGIRQAKSLGSIQNEERNEKSRKAIENSQHTQVINKKSMSQQSIIEEKQEDFSSRNESRHSDLTNTSTIKTNFENSFYNDENGDGFVMKTVKRREILQKYDNDSSSDVNSVASSTDPYDCIIVDDHMASRKQQESDRRRQPQMIDEEVKKRKENAYMPEFEEIEVTPIKPHVRATLSSEKTKSSSHERSPPKTMEFKTFKDNSKEIKTFTASSETLKYKDNEPHTDRYGIPIERNNNETRNEEIYNGHDEGTLKYKKRPSNEEKNHLPQNNFENGKNHKKEYPQAEVRNSKKDGRSFEQNREPRIDYSLDRRQMRKEFTDTKTKDTRRSRANRSYDDSSLPHNGRREERYYESNISYFSDQERRTSRYDYETDSKKAEKSKIRQEEARLEARRFIDRRSEGPYSESDDQKGLQTETTCQKKAIHSVRGMTYGGGKQQSTNNRNKASTICNSEVKESTNQRSFIAGH</sequence>
<proteinExistence type="predicted"/>
<feature type="compositionally biased region" description="Basic and acidic residues" evidence="3">
    <location>
        <begin position="1013"/>
        <end position="1069"/>
    </location>
</feature>
<dbReference type="GO" id="GO:0005829">
    <property type="term" value="C:cytosol"/>
    <property type="evidence" value="ECO:0007669"/>
    <property type="project" value="TreeGrafter"/>
</dbReference>
<feature type="compositionally biased region" description="Low complexity" evidence="3">
    <location>
        <begin position="480"/>
        <end position="490"/>
    </location>
</feature>
<dbReference type="InterPro" id="IPR036028">
    <property type="entry name" value="SH3-like_dom_sf"/>
</dbReference>
<keyword evidence="7" id="KW-1185">Reference proteome</keyword>